<feature type="compositionally biased region" description="Low complexity" evidence="1">
    <location>
        <begin position="122"/>
        <end position="132"/>
    </location>
</feature>
<gene>
    <name evidence="3" type="ORF">POL25_13445</name>
</gene>
<dbReference type="EMBL" id="JAQNDL010000001">
    <property type="protein sequence ID" value="MDC0717905.1"/>
    <property type="molecule type" value="Genomic_DNA"/>
</dbReference>
<evidence type="ECO:0000313" key="4">
    <source>
        <dbReference type="Proteomes" id="UP001221686"/>
    </source>
</evidence>
<evidence type="ECO:0000256" key="1">
    <source>
        <dbReference type="SAM" id="MobiDB-lite"/>
    </source>
</evidence>
<feature type="compositionally biased region" description="Basic and acidic residues" evidence="1">
    <location>
        <begin position="110"/>
        <end position="121"/>
    </location>
</feature>
<feature type="compositionally biased region" description="Basic and acidic residues" evidence="1">
    <location>
        <begin position="78"/>
        <end position="97"/>
    </location>
</feature>
<organism evidence="3 4">
    <name type="scientific">Nannocystis bainbridge</name>
    <dbReference type="NCBI Taxonomy" id="2995303"/>
    <lineage>
        <taxon>Bacteria</taxon>
        <taxon>Pseudomonadati</taxon>
        <taxon>Myxococcota</taxon>
        <taxon>Polyangia</taxon>
        <taxon>Nannocystales</taxon>
        <taxon>Nannocystaceae</taxon>
        <taxon>Nannocystis</taxon>
    </lineage>
</organism>
<proteinExistence type="predicted"/>
<keyword evidence="2" id="KW-0732">Signal</keyword>
<feature type="compositionally biased region" description="Low complexity" evidence="1">
    <location>
        <begin position="98"/>
        <end position="109"/>
    </location>
</feature>
<evidence type="ECO:0000313" key="3">
    <source>
        <dbReference type="EMBL" id="MDC0717905.1"/>
    </source>
</evidence>
<reference evidence="3 4" key="1">
    <citation type="submission" date="2022-11" db="EMBL/GenBank/DDBJ databases">
        <title>Minimal conservation of predation-associated metabolite biosynthetic gene clusters underscores biosynthetic potential of Myxococcota including descriptions for ten novel species: Archangium lansinium sp. nov., Myxococcus landrumus sp. nov., Nannocystis bai.</title>
        <authorList>
            <person name="Ahearne A."/>
            <person name="Stevens C."/>
            <person name="Dowd S."/>
        </authorList>
    </citation>
    <scope>NUCLEOTIDE SEQUENCE [LARGE SCALE GENOMIC DNA]</scope>
    <source>
        <strain evidence="3 4">BB15-2</strain>
    </source>
</reference>
<feature type="signal peptide" evidence="2">
    <location>
        <begin position="1"/>
        <end position="25"/>
    </location>
</feature>
<feature type="region of interest" description="Disordered" evidence="1">
    <location>
        <begin position="56"/>
        <end position="132"/>
    </location>
</feature>
<evidence type="ECO:0000256" key="2">
    <source>
        <dbReference type="SAM" id="SignalP"/>
    </source>
</evidence>
<sequence length="132" mass="13611">MVSILAMTRAARPFSALLSVLLLSAAAGCTSQSNIGNPCDKAEQCGDGLICDFHDGKGTCQEPHGHGTDGETADTADTDDHSHETDDHSHETDDHSTDSTSSGTGPTEATTEHGETEHDHTGTTADTTTSTG</sequence>
<feature type="chain" id="PRO_5047294870" description="Lipoprotein" evidence="2">
    <location>
        <begin position="26"/>
        <end position="132"/>
    </location>
</feature>
<evidence type="ECO:0008006" key="5">
    <source>
        <dbReference type="Google" id="ProtNLM"/>
    </source>
</evidence>
<dbReference type="Proteomes" id="UP001221686">
    <property type="component" value="Unassembled WGS sequence"/>
</dbReference>
<protein>
    <recommendedName>
        <fullName evidence="5">Lipoprotein</fullName>
    </recommendedName>
</protein>
<name>A0ABT5DXL2_9BACT</name>
<feature type="compositionally biased region" description="Basic and acidic residues" evidence="1">
    <location>
        <begin position="56"/>
        <end position="69"/>
    </location>
</feature>
<accession>A0ABT5DXL2</accession>
<comment type="caution">
    <text evidence="3">The sequence shown here is derived from an EMBL/GenBank/DDBJ whole genome shotgun (WGS) entry which is preliminary data.</text>
</comment>
<keyword evidence="4" id="KW-1185">Reference proteome</keyword>